<dbReference type="Proteomes" id="UP001221757">
    <property type="component" value="Unassembled WGS sequence"/>
</dbReference>
<feature type="region of interest" description="Disordered" evidence="1">
    <location>
        <begin position="17"/>
        <end position="39"/>
    </location>
</feature>
<sequence length="67" mass="7653">MDGRGFSDEELREGIELRDLREERDGSDAARDEGWPGPTGAVWRWNLTKVQRVLRERHFAGGGRRGS</sequence>
<proteinExistence type="predicted"/>
<gene>
    <name evidence="2" type="ORF">B0H17DRAFT_927585</name>
</gene>
<evidence type="ECO:0000313" key="3">
    <source>
        <dbReference type="Proteomes" id="UP001221757"/>
    </source>
</evidence>
<accession>A0AAD7DUY2</accession>
<evidence type="ECO:0000313" key="2">
    <source>
        <dbReference type="EMBL" id="KAJ7698400.1"/>
    </source>
</evidence>
<comment type="caution">
    <text evidence="2">The sequence shown here is derived from an EMBL/GenBank/DDBJ whole genome shotgun (WGS) entry which is preliminary data.</text>
</comment>
<organism evidence="2 3">
    <name type="scientific">Mycena rosella</name>
    <name type="common">Pink bonnet</name>
    <name type="synonym">Agaricus rosellus</name>
    <dbReference type="NCBI Taxonomy" id="1033263"/>
    <lineage>
        <taxon>Eukaryota</taxon>
        <taxon>Fungi</taxon>
        <taxon>Dikarya</taxon>
        <taxon>Basidiomycota</taxon>
        <taxon>Agaricomycotina</taxon>
        <taxon>Agaricomycetes</taxon>
        <taxon>Agaricomycetidae</taxon>
        <taxon>Agaricales</taxon>
        <taxon>Marasmiineae</taxon>
        <taxon>Mycenaceae</taxon>
        <taxon>Mycena</taxon>
    </lineage>
</organism>
<reference evidence="2" key="1">
    <citation type="submission" date="2023-03" db="EMBL/GenBank/DDBJ databases">
        <title>Massive genome expansion in bonnet fungi (Mycena s.s.) driven by repeated elements and novel gene families across ecological guilds.</title>
        <authorList>
            <consortium name="Lawrence Berkeley National Laboratory"/>
            <person name="Harder C.B."/>
            <person name="Miyauchi S."/>
            <person name="Viragh M."/>
            <person name="Kuo A."/>
            <person name="Thoen E."/>
            <person name="Andreopoulos B."/>
            <person name="Lu D."/>
            <person name="Skrede I."/>
            <person name="Drula E."/>
            <person name="Henrissat B."/>
            <person name="Morin E."/>
            <person name="Kohler A."/>
            <person name="Barry K."/>
            <person name="LaButti K."/>
            <person name="Morin E."/>
            <person name="Salamov A."/>
            <person name="Lipzen A."/>
            <person name="Mereny Z."/>
            <person name="Hegedus B."/>
            <person name="Baldrian P."/>
            <person name="Stursova M."/>
            <person name="Weitz H."/>
            <person name="Taylor A."/>
            <person name="Grigoriev I.V."/>
            <person name="Nagy L.G."/>
            <person name="Martin F."/>
            <person name="Kauserud H."/>
        </authorList>
    </citation>
    <scope>NUCLEOTIDE SEQUENCE</scope>
    <source>
        <strain evidence="2">CBHHK067</strain>
    </source>
</reference>
<protein>
    <submittedName>
        <fullName evidence="2">Uncharacterized protein</fullName>
    </submittedName>
</protein>
<name>A0AAD7DUY2_MYCRO</name>
<dbReference type="AlphaFoldDB" id="A0AAD7DUY2"/>
<evidence type="ECO:0000256" key="1">
    <source>
        <dbReference type="SAM" id="MobiDB-lite"/>
    </source>
</evidence>
<dbReference type="EMBL" id="JARKIE010000026">
    <property type="protein sequence ID" value="KAJ7698400.1"/>
    <property type="molecule type" value="Genomic_DNA"/>
</dbReference>
<keyword evidence="3" id="KW-1185">Reference proteome</keyword>
<feature type="compositionally biased region" description="Basic and acidic residues" evidence="1">
    <location>
        <begin position="17"/>
        <end position="34"/>
    </location>
</feature>